<feature type="region of interest" description="Disordered" evidence="1">
    <location>
        <begin position="1"/>
        <end position="54"/>
    </location>
</feature>
<protein>
    <submittedName>
        <fullName evidence="2">Uncharacterized protein</fullName>
    </submittedName>
</protein>
<evidence type="ECO:0000256" key="1">
    <source>
        <dbReference type="SAM" id="MobiDB-lite"/>
    </source>
</evidence>
<name>A0A8S9FG99_BRACR</name>
<reference evidence="2" key="1">
    <citation type="submission" date="2019-12" db="EMBL/GenBank/DDBJ databases">
        <title>Genome sequencing and annotation of Brassica cretica.</title>
        <authorList>
            <person name="Studholme D.J."/>
            <person name="Sarris P.F."/>
        </authorList>
    </citation>
    <scope>NUCLEOTIDE SEQUENCE</scope>
    <source>
        <strain evidence="2">PFS-102/07</strain>
        <tissue evidence="2">Leaf</tissue>
    </source>
</reference>
<sequence>MSNREKCAPGTGHGLFIFKPGTAEDSDMEGSGHGGESDTSTGSRYHSTKSGSWPPEFCLFLYAWKLE</sequence>
<feature type="compositionally biased region" description="Polar residues" evidence="1">
    <location>
        <begin position="37"/>
        <end position="51"/>
    </location>
</feature>
<dbReference type="EMBL" id="QGKY02002305">
    <property type="protein sequence ID" value="KAF2531994.1"/>
    <property type="molecule type" value="Genomic_DNA"/>
</dbReference>
<proteinExistence type="predicted"/>
<comment type="caution">
    <text evidence="2">The sequence shown here is derived from an EMBL/GenBank/DDBJ whole genome shotgun (WGS) entry which is preliminary data.</text>
</comment>
<accession>A0A8S9FG99</accession>
<dbReference type="AlphaFoldDB" id="A0A8S9FG99"/>
<gene>
    <name evidence="2" type="ORF">F2Q70_00029920</name>
</gene>
<organism evidence="2">
    <name type="scientific">Brassica cretica</name>
    <name type="common">Mustard</name>
    <dbReference type="NCBI Taxonomy" id="69181"/>
    <lineage>
        <taxon>Eukaryota</taxon>
        <taxon>Viridiplantae</taxon>
        <taxon>Streptophyta</taxon>
        <taxon>Embryophyta</taxon>
        <taxon>Tracheophyta</taxon>
        <taxon>Spermatophyta</taxon>
        <taxon>Magnoliopsida</taxon>
        <taxon>eudicotyledons</taxon>
        <taxon>Gunneridae</taxon>
        <taxon>Pentapetalae</taxon>
        <taxon>rosids</taxon>
        <taxon>malvids</taxon>
        <taxon>Brassicales</taxon>
        <taxon>Brassicaceae</taxon>
        <taxon>Brassiceae</taxon>
        <taxon>Brassica</taxon>
    </lineage>
</organism>
<dbReference type="InterPro" id="IPR008586">
    <property type="entry name" value="DUF868_pln"/>
</dbReference>
<evidence type="ECO:0000313" key="2">
    <source>
        <dbReference type="EMBL" id="KAF2531994.1"/>
    </source>
</evidence>
<dbReference type="Pfam" id="PF05910">
    <property type="entry name" value="DUF868"/>
    <property type="match status" value="1"/>
</dbReference>